<dbReference type="GeneID" id="5044567"/>
<keyword evidence="2" id="KW-1185">Reference proteome</keyword>
<dbReference type="Proteomes" id="UP000000600">
    <property type="component" value="Unassembled WGS sequence"/>
</dbReference>
<dbReference type="OrthoDB" id="10300949at2759"/>
<dbReference type="OMA" id="FRRHENF"/>
<dbReference type="RefSeq" id="XP_001458782.1">
    <property type="nucleotide sequence ID" value="XM_001458745.1"/>
</dbReference>
<evidence type="ECO:0000313" key="1">
    <source>
        <dbReference type="EMBL" id="CAK91385.1"/>
    </source>
</evidence>
<evidence type="ECO:0000313" key="2">
    <source>
        <dbReference type="Proteomes" id="UP000000600"/>
    </source>
</evidence>
<name>A0E7W8_PARTE</name>
<dbReference type="InParanoid" id="A0E7W8"/>
<dbReference type="KEGG" id="ptm:GSPATT00024113001"/>
<gene>
    <name evidence="1" type="ORF">GSPATT00024113001</name>
</gene>
<proteinExistence type="predicted"/>
<dbReference type="HOGENOM" id="CLU_1520725_0_0_1"/>
<sequence length="195" mass="23487">MSTVNSEIRQLIYKFGMINRKTNLSYLTKNLFTSDYDQETLFQSPLKSPDKSRQFLNQSPMKYDSIDNLMESQNSLKTQRPSEFNLKKMLSKIDDFESAQDTQKPHKTFRFRRHENFQSQPTLKIEVKNDLDDFFNNIDDAHIQKQQKKNKENKLYQLVTFTDYVENLYGKDWFQIPIRKPRRQNTIQEFFDTLE</sequence>
<organism evidence="1 2">
    <name type="scientific">Paramecium tetraurelia</name>
    <dbReference type="NCBI Taxonomy" id="5888"/>
    <lineage>
        <taxon>Eukaryota</taxon>
        <taxon>Sar</taxon>
        <taxon>Alveolata</taxon>
        <taxon>Ciliophora</taxon>
        <taxon>Intramacronucleata</taxon>
        <taxon>Oligohymenophorea</taxon>
        <taxon>Peniculida</taxon>
        <taxon>Parameciidae</taxon>
        <taxon>Paramecium</taxon>
    </lineage>
</organism>
<protein>
    <submittedName>
        <fullName evidence="1">Uncharacterized protein</fullName>
    </submittedName>
</protein>
<dbReference type="EMBL" id="CT868662">
    <property type="protein sequence ID" value="CAK91385.1"/>
    <property type="molecule type" value="Genomic_DNA"/>
</dbReference>
<reference evidence="1 2" key="1">
    <citation type="journal article" date="2006" name="Nature">
        <title>Global trends of whole-genome duplications revealed by the ciliate Paramecium tetraurelia.</title>
        <authorList>
            <consortium name="Genoscope"/>
            <person name="Aury J.-M."/>
            <person name="Jaillon O."/>
            <person name="Duret L."/>
            <person name="Noel B."/>
            <person name="Jubin C."/>
            <person name="Porcel B.M."/>
            <person name="Segurens B."/>
            <person name="Daubin V."/>
            <person name="Anthouard V."/>
            <person name="Aiach N."/>
            <person name="Arnaiz O."/>
            <person name="Billaut A."/>
            <person name="Beisson J."/>
            <person name="Blanc I."/>
            <person name="Bouhouche K."/>
            <person name="Camara F."/>
            <person name="Duharcourt S."/>
            <person name="Guigo R."/>
            <person name="Gogendeau D."/>
            <person name="Katinka M."/>
            <person name="Keller A.-M."/>
            <person name="Kissmehl R."/>
            <person name="Klotz C."/>
            <person name="Koll F."/>
            <person name="Le Moue A."/>
            <person name="Lepere C."/>
            <person name="Malinsky S."/>
            <person name="Nowacki M."/>
            <person name="Nowak J.K."/>
            <person name="Plattner H."/>
            <person name="Poulain J."/>
            <person name="Ruiz F."/>
            <person name="Serrano V."/>
            <person name="Zagulski M."/>
            <person name="Dessen P."/>
            <person name="Betermier M."/>
            <person name="Weissenbach J."/>
            <person name="Scarpelli C."/>
            <person name="Schachter V."/>
            <person name="Sperling L."/>
            <person name="Meyer E."/>
            <person name="Cohen J."/>
            <person name="Wincker P."/>
        </authorList>
    </citation>
    <scope>NUCLEOTIDE SEQUENCE [LARGE SCALE GENOMIC DNA]</scope>
    <source>
        <strain evidence="1 2">Stock d4-2</strain>
    </source>
</reference>
<dbReference type="AlphaFoldDB" id="A0E7W8"/>
<accession>A0E7W8</accession>